<sequence>MSLRLCVSGRLGNALPQSKVVKFFGDFYAQKSLMRWNPMCESCNVTGLLFWPRKRLIGVRYWSSQ</sequence>
<reference evidence="1" key="2">
    <citation type="journal article" date="2015" name="Fish Shellfish Immunol.">
        <title>Early steps in the European eel (Anguilla anguilla)-Vibrio vulnificus interaction in the gills: Role of the RtxA13 toxin.</title>
        <authorList>
            <person name="Callol A."/>
            <person name="Pajuelo D."/>
            <person name="Ebbesson L."/>
            <person name="Teles M."/>
            <person name="MacKenzie S."/>
            <person name="Amaro C."/>
        </authorList>
    </citation>
    <scope>NUCLEOTIDE SEQUENCE</scope>
</reference>
<accession>A0A0E9WCQ5</accession>
<dbReference type="EMBL" id="GBXM01020486">
    <property type="protein sequence ID" value="JAH88091.1"/>
    <property type="molecule type" value="Transcribed_RNA"/>
</dbReference>
<protein>
    <submittedName>
        <fullName evidence="1">Uncharacterized protein</fullName>
    </submittedName>
</protein>
<name>A0A0E9WCQ5_ANGAN</name>
<proteinExistence type="predicted"/>
<dbReference type="AlphaFoldDB" id="A0A0E9WCQ5"/>
<reference evidence="1" key="1">
    <citation type="submission" date="2014-11" db="EMBL/GenBank/DDBJ databases">
        <authorList>
            <person name="Amaro Gonzalez C."/>
        </authorList>
    </citation>
    <scope>NUCLEOTIDE SEQUENCE</scope>
</reference>
<organism evidence="1">
    <name type="scientific">Anguilla anguilla</name>
    <name type="common">European freshwater eel</name>
    <name type="synonym">Muraena anguilla</name>
    <dbReference type="NCBI Taxonomy" id="7936"/>
    <lineage>
        <taxon>Eukaryota</taxon>
        <taxon>Metazoa</taxon>
        <taxon>Chordata</taxon>
        <taxon>Craniata</taxon>
        <taxon>Vertebrata</taxon>
        <taxon>Euteleostomi</taxon>
        <taxon>Actinopterygii</taxon>
        <taxon>Neopterygii</taxon>
        <taxon>Teleostei</taxon>
        <taxon>Anguilliformes</taxon>
        <taxon>Anguillidae</taxon>
        <taxon>Anguilla</taxon>
    </lineage>
</organism>
<evidence type="ECO:0000313" key="1">
    <source>
        <dbReference type="EMBL" id="JAH88091.1"/>
    </source>
</evidence>